<sequence length="342" mass="38040">MAAPMCRHKLMAFICTRTFQVQHRSLPWTLKPVQFFSTSSSCPRLLPSKSNYYNETTLLQATNMFWWRRRNVTTLKYDCLETSAIGCRSLSSSASTNGSIGKTFPIGCYRFSSFISTNNSVSKTFPIGCHSFSTSTSTNDSDHSSTRPHSEVKLPSNVKIKTLDAVGQRIRPGTIHLFDQEGKSMGAVHSVHALKLTNDPENSGIRLVLIDAEAKPYPAYQLMTPQQLLDERAKLREEKKANKGVGAVHTMKFSADITKHDLSHKVHKIDSFIEKKSVVKISISNPRNSKKTTDDMVKLADNILKSLTNKAVYQTPPILKGTAVNCVIRPASDKDASMGKKK</sequence>
<keyword evidence="2" id="KW-0396">Initiation factor</keyword>
<evidence type="ECO:0000313" key="4">
    <source>
        <dbReference type="Proteomes" id="UP000515135"/>
    </source>
</evidence>
<dbReference type="SUPFAM" id="SSF55200">
    <property type="entry name" value="Translation initiation factor IF3, C-terminal domain"/>
    <property type="match status" value="1"/>
</dbReference>
<dbReference type="Proteomes" id="UP000515135">
    <property type="component" value="Unplaced"/>
</dbReference>
<dbReference type="RefSeq" id="XP_019619792.1">
    <property type="nucleotide sequence ID" value="XM_019764233.1"/>
</dbReference>
<name>A0A6P4YM73_BRABE</name>
<proteinExistence type="inferred from homology"/>
<dbReference type="GeneID" id="109466506"/>
<accession>A0A6P4YM73</accession>
<dbReference type="GO" id="GO:0032790">
    <property type="term" value="P:ribosome disassembly"/>
    <property type="evidence" value="ECO:0007669"/>
    <property type="project" value="TreeGrafter"/>
</dbReference>
<reference evidence="5" key="1">
    <citation type="submission" date="2025-08" db="UniProtKB">
        <authorList>
            <consortium name="RefSeq"/>
        </authorList>
    </citation>
    <scope>IDENTIFICATION</scope>
    <source>
        <tissue evidence="5">Gonad</tissue>
    </source>
</reference>
<gene>
    <name evidence="5" type="primary">LOC109466506</name>
</gene>
<evidence type="ECO:0000256" key="3">
    <source>
        <dbReference type="ARBA" id="ARBA00022917"/>
    </source>
</evidence>
<dbReference type="GO" id="GO:0003743">
    <property type="term" value="F:translation initiation factor activity"/>
    <property type="evidence" value="ECO:0007669"/>
    <property type="project" value="UniProtKB-KW"/>
</dbReference>
<dbReference type="GO" id="GO:0070124">
    <property type="term" value="P:mitochondrial translational initiation"/>
    <property type="evidence" value="ECO:0007669"/>
    <property type="project" value="TreeGrafter"/>
</dbReference>
<dbReference type="InterPro" id="IPR036788">
    <property type="entry name" value="T_IF-3_C_sf"/>
</dbReference>
<comment type="similarity">
    <text evidence="1">Belongs to the IF-3 family.</text>
</comment>
<protein>
    <submittedName>
        <fullName evidence="5">Uncharacterized protein LOC109466506</fullName>
    </submittedName>
</protein>
<dbReference type="KEGG" id="bbel:109466506"/>
<evidence type="ECO:0000313" key="5">
    <source>
        <dbReference type="RefSeq" id="XP_019619792.1"/>
    </source>
</evidence>
<dbReference type="OrthoDB" id="21573at2759"/>
<dbReference type="PANTHER" id="PTHR10938">
    <property type="entry name" value="TRANSLATION INITIATION FACTOR IF-3"/>
    <property type="match status" value="1"/>
</dbReference>
<dbReference type="AlphaFoldDB" id="A0A6P4YM73"/>
<organism evidence="4 5">
    <name type="scientific">Branchiostoma belcheri</name>
    <name type="common">Amphioxus</name>
    <dbReference type="NCBI Taxonomy" id="7741"/>
    <lineage>
        <taxon>Eukaryota</taxon>
        <taxon>Metazoa</taxon>
        <taxon>Chordata</taxon>
        <taxon>Cephalochordata</taxon>
        <taxon>Leptocardii</taxon>
        <taxon>Amphioxiformes</taxon>
        <taxon>Branchiostomatidae</taxon>
        <taxon>Branchiostoma</taxon>
    </lineage>
</organism>
<evidence type="ECO:0000256" key="1">
    <source>
        <dbReference type="ARBA" id="ARBA00005439"/>
    </source>
</evidence>
<keyword evidence="4" id="KW-1185">Reference proteome</keyword>
<dbReference type="GO" id="GO:0043022">
    <property type="term" value="F:ribosome binding"/>
    <property type="evidence" value="ECO:0007669"/>
    <property type="project" value="TreeGrafter"/>
</dbReference>
<evidence type="ECO:0000256" key="2">
    <source>
        <dbReference type="ARBA" id="ARBA00022540"/>
    </source>
</evidence>
<dbReference type="GO" id="GO:0005739">
    <property type="term" value="C:mitochondrion"/>
    <property type="evidence" value="ECO:0007669"/>
    <property type="project" value="TreeGrafter"/>
</dbReference>
<dbReference type="PANTHER" id="PTHR10938:SF0">
    <property type="entry name" value="TRANSLATION INITIATION FACTOR IF-3, MITOCHONDRIAL"/>
    <property type="match status" value="1"/>
</dbReference>
<keyword evidence="3" id="KW-0648">Protein biosynthesis</keyword>
<dbReference type="InterPro" id="IPR001288">
    <property type="entry name" value="Translation_initiation_fac_3"/>
</dbReference>
<dbReference type="Gene3D" id="3.30.110.10">
    <property type="entry name" value="Translation initiation factor 3 (IF-3), C-terminal domain"/>
    <property type="match status" value="1"/>
</dbReference>